<dbReference type="InterPro" id="IPR036390">
    <property type="entry name" value="WH_DNA-bd_sf"/>
</dbReference>
<evidence type="ECO:0000256" key="2">
    <source>
        <dbReference type="ARBA" id="ARBA00022679"/>
    </source>
</evidence>
<dbReference type="SUPFAM" id="SSF53335">
    <property type="entry name" value="S-adenosyl-L-methionine-dependent methyltransferases"/>
    <property type="match status" value="1"/>
</dbReference>
<dbReference type="PIRSF" id="PIRSF005739">
    <property type="entry name" value="O-mtase"/>
    <property type="match status" value="1"/>
</dbReference>
<evidence type="ECO:0000313" key="7">
    <source>
        <dbReference type="EMBL" id="RFS45643.1"/>
    </source>
</evidence>
<gene>
    <name evidence="7" type="ORF">D0Q02_16065</name>
</gene>
<dbReference type="SUPFAM" id="SSF46785">
    <property type="entry name" value="Winged helix' DNA-binding domain"/>
    <property type="match status" value="1"/>
</dbReference>
<evidence type="ECO:0000256" key="3">
    <source>
        <dbReference type="ARBA" id="ARBA00022691"/>
    </source>
</evidence>
<dbReference type="InterPro" id="IPR036388">
    <property type="entry name" value="WH-like_DNA-bd_sf"/>
</dbReference>
<dbReference type="GO" id="GO:0008171">
    <property type="term" value="F:O-methyltransferase activity"/>
    <property type="evidence" value="ECO:0007669"/>
    <property type="project" value="InterPro"/>
</dbReference>
<dbReference type="CDD" id="cd02440">
    <property type="entry name" value="AdoMet_MTases"/>
    <property type="match status" value="1"/>
</dbReference>
<dbReference type="PANTHER" id="PTHR43712">
    <property type="entry name" value="PUTATIVE (AFU_ORTHOLOGUE AFUA_4G14580)-RELATED"/>
    <property type="match status" value="1"/>
</dbReference>
<evidence type="ECO:0000256" key="4">
    <source>
        <dbReference type="PIRSR" id="PIRSR005739-1"/>
    </source>
</evidence>
<dbReference type="Gene3D" id="1.10.10.10">
    <property type="entry name" value="Winged helix-like DNA-binding domain superfamily/Winged helix DNA-binding domain"/>
    <property type="match status" value="1"/>
</dbReference>
<dbReference type="InterPro" id="IPR012967">
    <property type="entry name" value="COMT_dimerisation"/>
</dbReference>
<evidence type="ECO:0000313" key="8">
    <source>
        <dbReference type="Proteomes" id="UP000262621"/>
    </source>
</evidence>
<dbReference type="GO" id="GO:0046983">
    <property type="term" value="F:protein dimerization activity"/>
    <property type="evidence" value="ECO:0007669"/>
    <property type="project" value="InterPro"/>
</dbReference>
<reference evidence="7 8" key="1">
    <citation type="submission" date="2018-08" db="EMBL/GenBank/DDBJ databases">
        <title>Verrucosispora craniellae sp. nov., isolated from a marine sponge in the South China Sea.</title>
        <authorList>
            <person name="Li L."/>
            <person name="Lin H.W."/>
        </authorList>
    </citation>
    <scope>NUCLEOTIDE SEQUENCE [LARGE SCALE GENOMIC DNA]</scope>
    <source>
        <strain evidence="7 8">LHW63014</strain>
    </source>
</reference>
<feature type="domain" description="O-methyltransferase C-terminal" evidence="5">
    <location>
        <begin position="111"/>
        <end position="320"/>
    </location>
</feature>
<accession>A0A372FY29</accession>
<dbReference type="InterPro" id="IPR001077">
    <property type="entry name" value="COMT_C"/>
</dbReference>
<dbReference type="PANTHER" id="PTHR43712:SF2">
    <property type="entry name" value="O-METHYLTRANSFERASE CICE"/>
    <property type="match status" value="1"/>
</dbReference>
<keyword evidence="2 7" id="KW-0808">Transferase</keyword>
<sequence>MEGNTMNPGPLMEMIVGFWASKALAAAVDLDVFTHLSASGGATVEDASRDLKMEPRPAELLLTACASVGLLTKAGGRYHNSALAEEYLVRNKLQYIGDFVRFMDQREYPAWMRLTDALRTNRPATWDPDSRNNAYDVEDPQLAEEFHAAMYSLSASSGTALAGAYDFSGVNRILDVGGGTGVYDIVLCRAYPNLAATVYDLPVVSALAERQIARMGLTDRIDVVPGSFLVDEDLPSGHDAALLAGVLHNWDPRTCKEIVRKVFRALEPGGAVLVSELFVNDEKTGPAPAALMSLNMLVETEGGQNYSLGEVTAWLTEAGFADVHLVEFDAGGASGVLVGTKTA</sequence>
<dbReference type="Pfam" id="PF08100">
    <property type="entry name" value="Dimerisation"/>
    <property type="match status" value="1"/>
</dbReference>
<keyword evidence="3" id="KW-0949">S-adenosyl-L-methionine</keyword>
<name>A0A372FY29_9ACTN</name>
<keyword evidence="8" id="KW-1185">Reference proteome</keyword>
<dbReference type="OrthoDB" id="582216at2"/>
<dbReference type="RefSeq" id="WP_117228831.1">
    <property type="nucleotide sequence ID" value="NZ_QVFU01000015.1"/>
</dbReference>
<dbReference type="Pfam" id="PF00891">
    <property type="entry name" value="Methyltransf_2"/>
    <property type="match status" value="1"/>
</dbReference>
<dbReference type="AlphaFoldDB" id="A0A372FY29"/>
<dbReference type="Proteomes" id="UP000262621">
    <property type="component" value="Unassembled WGS sequence"/>
</dbReference>
<keyword evidence="1 7" id="KW-0489">Methyltransferase</keyword>
<evidence type="ECO:0000256" key="1">
    <source>
        <dbReference type="ARBA" id="ARBA00022603"/>
    </source>
</evidence>
<dbReference type="Gene3D" id="3.40.50.150">
    <property type="entry name" value="Vaccinia Virus protein VP39"/>
    <property type="match status" value="1"/>
</dbReference>
<evidence type="ECO:0000259" key="5">
    <source>
        <dbReference type="Pfam" id="PF00891"/>
    </source>
</evidence>
<dbReference type="InterPro" id="IPR029063">
    <property type="entry name" value="SAM-dependent_MTases_sf"/>
</dbReference>
<dbReference type="PROSITE" id="PS51683">
    <property type="entry name" value="SAM_OMT_II"/>
    <property type="match status" value="1"/>
</dbReference>
<feature type="active site" description="Proton acceptor" evidence="4">
    <location>
        <position position="248"/>
    </location>
</feature>
<dbReference type="GO" id="GO:0032259">
    <property type="term" value="P:methylation"/>
    <property type="evidence" value="ECO:0007669"/>
    <property type="project" value="UniProtKB-KW"/>
</dbReference>
<organism evidence="7 8">
    <name type="scientific">Micromonospora craniellae</name>
    <dbReference type="NCBI Taxonomy" id="2294034"/>
    <lineage>
        <taxon>Bacteria</taxon>
        <taxon>Bacillati</taxon>
        <taxon>Actinomycetota</taxon>
        <taxon>Actinomycetes</taxon>
        <taxon>Micromonosporales</taxon>
        <taxon>Micromonosporaceae</taxon>
        <taxon>Micromonospora</taxon>
    </lineage>
</organism>
<dbReference type="InterPro" id="IPR016461">
    <property type="entry name" value="COMT-like"/>
</dbReference>
<dbReference type="EMBL" id="QVFU01000015">
    <property type="protein sequence ID" value="RFS45643.1"/>
    <property type="molecule type" value="Genomic_DNA"/>
</dbReference>
<proteinExistence type="predicted"/>
<protein>
    <submittedName>
        <fullName evidence="7">Methyltransferase domain-containing protein</fullName>
    </submittedName>
</protein>
<comment type="caution">
    <text evidence="7">The sequence shown here is derived from an EMBL/GenBank/DDBJ whole genome shotgun (WGS) entry which is preliminary data.</text>
</comment>
<evidence type="ECO:0000259" key="6">
    <source>
        <dbReference type="Pfam" id="PF08100"/>
    </source>
</evidence>
<feature type="domain" description="O-methyltransferase dimerisation" evidence="6">
    <location>
        <begin position="12"/>
        <end position="89"/>
    </location>
</feature>